<reference evidence="7" key="2">
    <citation type="submission" date="2021-04" db="EMBL/GenBank/DDBJ databases">
        <authorList>
            <person name="Gilroy R."/>
        </authorList>
    </citation>
    <scope>NUCLEOTIDE SEQUENCE</scope>
    <source>
        <strain evidence="7">5032</strain>
    </source>
</reference>
<dbReference type="AlphaFoldDB" id="A0A9D2HLY8"/>
<feature type="transmembrane region" description="Helical" evidence="5">
    <location>
        <begin position="430"/>
        <end position="449"/>
    </location>
</feature>
<evidence type="ECO:0000259" key="6">
    <source>
        <dbReference type="PROSITE" id="PS50850"/>
    </source>
</evidence>
<feature type="transmembrane region" description="Helical" evidence="5">
    <location>
        <begin position="340"/>
        <end position="357"/>
    </location>
</feature>
<dbReference type="GO" id="GO:0005886">
    <property type="term" value="C:plasma membrane"/>
    <property type="evidence" value="ECO:0007669"/>
    <property type="project" value="TreeGrafter"/>
</dbReference>
<dbReference type="InterPro" id="IPR036259">
    <property type="entry name" value="MFS_trans_sf"/>
</dbReference>
<evidence type="ECO:0000313" key="7">
    <source>
        <dbReference type="EMBL" id="HJA78083.1"/>
    </source>
</evidence>
<keyword evidence="4 5" id="KW-0472">Membrane</keyword>
<feature type="transmembrane region" description="Helical" evidence="5">
    <location>
        <begin position="94"/>
        <end position="113"/>
    </location>
</feature>
<dbReference type="InterPro" id="IPR005828">
    <property type="entry name" value="MFS_sugar_transport-like"/>
</dbReference>
<evidence type="ECO:0000256" key="4">
    <source>
        <dbReference type="ARBA" id="ARBA00023136"/>
    </source>
</evidence>
<feature type="domain" description="Major facilitator superfamily (MFS) profile" evidence="6">
    <location>
        <begin position="28"/>
        <end position="453"/>
    </location>
</feature>
<dbReference type="PANTHER" id="PTHR23508:SF10">
    <property type="entry name" value="CARBOXYLIC ACID TRANSPORTER PROTEIN HOMOLOG"/>
    <property type="match status" value="1"/>
</dbReference>
<feature type="transmembrane region" description="Helical" evidence="5">
    <location>
        <begin position="276"/>
        <end position="296"/>
    </location>
</feature>
<evidence type="ECO:0000256" key="1">
    <source>
        <dbReference type="ARBA" id="ARBA00004141"/>
    </source>
</evidence>
<evidence type="ECO:0000313" key="8">
    <source>
        <dbReference type="Proteomes" id="UP000823821"/>
    </source>
</evidence>
<evidence type="ECO:0000256" key="2">
    <source>
        <dbReference type="ARBA" id="ARBA00022692"/>
    </source>
</evidence>
<feature type="transmembrane region" description="Helical" evidence="5">
    <location>
        <begin position="186"/>
        <end position="205"/>
    </location>
</feature>
<reference evidence="7" key="1">
    <citation type="journal article" date="2021" name="PeerJ">
        <title>Extensive microbial diversity within the chicken gut microbiome revealed by metagenomics and culture.</title>
        <authorList>
            <person name="Gilroy R."/>
            <person name="Ravi A."/>
            <person name="Getino M."/>
            <person name="Pursley I."/>
            <person name="Horton D.L."/>
            <person name="Alikhan N.F."/>
            <person name="Baker D."/>
            <person name="Gharbi K."/>
            <person name="Hall N."/>
            <person name="Watson M."/>
            <person name="Adriaenssens E.M."/>
            <person name="Foster-Nyarko E."/>
            <person name="Jarju S."/>
            <person name="Secka A."/>
            <person name="Antonio M."/>
            <person name="Oren A."/>
            <person name="Chaudhuri R.R."/>
            <person name="La Ragione R."/>
            <person name="Hildebrand F."/>
            <person name="Pallen M.J."/>
        </authorList>
    </citation>
    <scope>NUCLEOTIDE SEQUENCE</scope>
    <source>
        <strain evidence="7">5032</strain>
    </source>
</reference>
<feature type="transmembrane region" description="Helical" evidence="5">
    <location>
        <begin position="152"/>
        <end position="174"/>
    </location>
</feature>
<protein>
    <submittedName>
        <fullName evidence="7">MFS transporter</fullName>
    </submittedName>
</protein>
<keyword evidence="3 5" id="KW-1133">Transmembrane helix</keyword>
<dbReference type="Pfam" id="PF00083">
    <property type="entry name" value="Sugar_tr"/>
    <property type="match status" value="1"/>
</dbReference>
<accession>A0A9D2HLY8</accession>
<dbReference type="GO" id="GO:0046943">
    <property type="term" value="F:carboxylic acid transmembrane transporter activity"/>
    <property type="evidence" value="ECO:0007669"/>
    <property type="project" value="TreeGrafter"/>
</dbReference>
<name>A0A9D2HLY8_9BACT</name>
<dbReference type="Proteomes" id="UP000823821">
    <property type="component" value="Unassembled WGS sequence"/>
</dbReference>
<dbReference type="EMBL" id="DWZD01000007">
    <property type="protein sequence ID" value="HJA78083.1"/>
    <property type="molecule type" value="Genomic_DNA"/>
</dbReference>
<feature type="transmembrane region" description="Helical" evidence="5">
    <location>
        <begin position="308"/>
        <end position="328"/>
    </location>
</feature>
<dbReference type="Gene3D" id="1.20.1250.20">
    <property type="entry name" value="MFS general substrate transporter like domains"/>
    <property type="match status" value="1"/>
</dbReference>
<proteinExistence type="predicted"/>
<feature type="transmembrane region" description="Helical" evidence="5">
    <location>
        <begin position="25"/>
        <end position="51"/>
    </location>
</feature>
<feature type="transmembrane region" description="Helical" evidence="5">
    <location>
        <begin position="119"/>
        <end position="140"/>
    </location>
</feature>
<dbReference type="InterPro" id="IPR020846">
    <property type="entry name" value="MFS_dom"/>
</dbReference>
<dbReference type="PANTHER" id="PTHR23508">
    <property type="entry name" value="CARBOXYLIC ACID TRANSPORTER PROTEIN HOMOLOG"/>
    <property type="match status" value="1"/>
</dbReference>
<feature type="transmembrane region" description="Helical" evidence="5">
    <location>
        <begin position="407"/>
        <end position="424"/>
    </location>
</feature>
<dbReference type="SUPFAM" id="SSF103473">
    <property type="entry name" value="MFS general substrate transporter"/>
    <property type="match status" value="1"/>
</dbReference>
<feature type="transmembrane region" description="Helical" evidence="5">
    <location>
        <begin position="363"/>
        <end position="386"/>
    </location>
</feature>
<comment type="caution">
    <text evidence="7">The sequence shown here is derived from an EMBL/GenBank/DDBJ whole genome shotgun (WGS) entry which is preliminary data.</text>
</comment>
<keyword evidence="2 5" id="KW-0812">Transmembrane</keyword>
<comment type="subcellular location">
    <subcellularLocation>
        <location evidence="1">Membrane</location>
        <topology evidence="1">Multi-pass membrane protein</topology>
    </subcellularLocation>
</comment>
<sequence length="469" mass="51658">MQEDRLRLEANLISRLDRMPMNKEVRLLVGLLSLCWVMEAFDIGMIGQVLAVLKQLWNLDPEMVGLLGSCSTMGVVIGTASAGFLTDRYGRKRVLLWGVFIFTFFTLIGSLFAHIGWIVAMRFIAGLGAGAVFPLPYLMISEIAPARSRGNLVCICNAILTAAYLLPTLCGSWAIRSFEPETAWRVPFIVGGIPIFCLYFFHRWLPESPRWLMKKGRHEEVRQLVERLERSAGVPHDDRYIDENVLNNLRQASAATAAGSRQWTRLFCSPYLSRSLVSWSMFSAGLITWYVVLVYVPTILTNYGFELANSVILAGVMTVLGGIGSIVMGPLADRYGRKPIWSLYVIITIIALFLLTATSSMTALLVIGAFVAFFGTGIMPICKVYVAEQYPTELRGVGTGFGEAVSRIVGGVLATNYLAFFLNLGGMSAVFTFMAVAFGIAIVALWIWGQETARRSVDSTAADTTEKSA</sequence>
<organism evidence="7 8">
    <name type="scientific">Candidatus Desulfovibrio intestinavium</name>
    <dbReference type="NCBI Taxonomy" id="2838534"/>
    <lineage>
        <taxon>Bacteria</taxon>
        <taxon>Pseudomonadati</taxon>
        <taxon>Thermodesulfobacteriota</taxon>
        <taxon>Desulfovibrionia</taxon>
        <taxon>Desulfovibrionales</taxon>
        <taxon>Desulfovibrionaceae</taxon>
        <taxon>Desulfovibrio</taxon>
    </lineage>
</organism>
<feature type="transmembrane region" description="Helical" evidence="5">
    <location>
        <begin position="63"/>
        <end position="85"/>
    </location>
</feature>
<evidence type="ECO:0000256" key="5">
    <source>
        <dbReference type="SAM" id="Phobius"/>
    </source>
</evidence>
<dbReference type="PROSITE" id="PS50850">
    <property type="entry name" value="MFS"/>
    <property type="match status" value="1"/>
</dbReference>
<evidence type="ECO:0000256" key="3">
    <source>
        <dbReference type="ARBA" id="ARBA00022989"/>
    </source>
</evidence>
<gene>
    <name evidence="7" type="ORF">H9784_00720</name>
</gene>